<dbReference type="InterPro" id="IPR010022">
    <property type="entry name" value="XkdX"/>
</dbReference>
<name>A0A2H4JI51_9CAUD</name>
<dbReference type="Pfam" id="PF09693">
    <property type="entry name" value="Phage_XkdX"/>
    <property type="match status" value="1"/>
</dbReference>
<protein>
    <submittedName>
        <fullName evidence="1">Uncharacterized protein</fullName>
    </submittedName>
</protein>
<accession>A0A2H4JI51</accession>
<dbReference type="EMBL" id="MF417992">
    <property type="protein sequence ID" value="ASN72988.1"/>
    <property type="molecule type" value="Genomic_DNA"/>
</dbReference>
<organism evidence="1">
    <name type="scientific">uncultured Caudovirales phage</name>
    <dbReference type="NCBI Taxonomy" id="2100421"/>
    <lineage>
        <taxon>Viruses</taxon>
        <taxon>Duplodnaviria</taxon>
        <taxon>Heunggongvirae</taxon>
        <taxon>Uroviricota</taxon>
        <taxon>Caudoviricetes</taxon>
        <taxon>Peduoviridae</taxon>
        <taxon>Maltschvirus</taxon>
        <taxon>Maltschvirus maltsch</taxon>
    </lineage>
</organism>
<gene>
    <name evidence="1" type="ORF">7F22_7</name>
</gene>
<sequence>MKVIYNYYDGTSYLLFNDDEEWPEGDWTEVAPPPGIYEPYYFDGEKWIGTSKEEYEKNNPPDPYKPSDIEMDVASIIKKLYLTDKENNAPDFDTIKRYYNKNCYTKEDVIVYAEENCITEEQYKEITGEEFLSS</sequence>
<proteinExistence type="predicted"/>
<dbReference type="NCBIfam" id="TIGR01669">
    <property type="entry name" value="phage_XkdX"/>
    <property type="match status" value="1"/>
</dbReference>
<evidence type="ECO:0000313" key="1">
    <source>
        <dbReference type="EMBL" id="ASN72988.1"/>
    </source>
</evidence>
<reference evidence="1" key="1">
    <citation type="submission" date="2017-06" db="EMBL/GenBank/DDBJ databases">
        <title>Novel phages from South African skin metaviromes.</title>
        <authorList>
            <person name="van Zyl L.J."/>
            <person name="Abrahams Y."/>
            <person name="Stander E.A."/>
            <person name="Kirby B.M."/>
            <person name="Clavaud C."/>
            <person name="Farcet C."/>
            <person name="Breton L."/>
            <person name="Trindade M.I."/>
        </authorList>
    </citation>
    <scope>NUCLEOTIDE SEQUENCE</scope>
</reference>